<sequence length="40" mass="4299">MGSCPRLNGAFACQNSHIIDRLKTDLGFRGYLGTGTITVN</sequence>
<keyword evidence="2" id="KW-1185">Reference proteome</keyword>
<dbReference type="EMBL" id="CP120983">
    <property type="protein sequence ID" value="WLQ62440.1"/>
    <property type="molecule type" value="Genomic_DNA"/>
</dbReference>
<evidence type="ECO:0000313" key="2">
    <source>
        <dbReference type="Proteomes" id="UP001224433"/>
    </source>
</evidence>
<accession>A0ABY9J5H1</accession>
<dbReference type="RefSeq" id="WP_306102718.1">
    <property type="nucleotide sequence ID" value="NZ_CP120983.1"/>
</dbReference>
<dbReference type="Proteomes" id="UP001224433">
    <property type="component" value="Chromosome"/>
</dbReference>
<protein>
    <submittedName>
        <fullName evidence="1">Uncharacterized protein</fullName>
    </submittedName>
</protein>
<proteinExistence type="predicted"/>
<evidence type="ECO:0000313" key="1">
    <source>
        <dbReference type="EMBL" id="WLQ62440.1"/>
    </source>
</evidence>
<reference evidence="1 2" key="1">
    <citation type="submission" date="2023-03" db="EMBL/GenBank/DDBJ databases">
        <title>Isolation and description of six Streptomyces strains from soil environments, able to metabolize different microbial glucans.</title>
        <authorList>
            <person name="Widen T."/>
            <person name="Larsbrink J."/>
        </authorList>
    </citation>
    <scope>NUCLEOTIDE SEQUENCE [LARGE SCALE GENOMIC DNA]</scope>
    <source>
        <strain evidence="1 2">Alt3</strain>
    </source>
</reference>
<name>A0ABY9J5H1_9ACTN</name>
<gene>
    <name evidence="1" type="ORF">P8A20_02025</name>
</gene>
<organism evidence="1 2">
    <name type="scientific">Streptomyces glycanivorans</name>
    <dbReference type="NCBI Taxonomy" id="3033808"/>
    <lineage>
        <taxon>Bacteria</taxon>
        <taxon>Bacillati</taxon>
        <taxon>Actinomycetota</taxon>
        <taxon>Actinomycetes</taxon>
        <taxon>Kitasatosporales</taxon>
        <taxon>Streptomycetaceae</taxon>
        <taxon>Streptomyces</taxon>
    </lineage>
</organism>